<dbReference type="InterPro" id="IPR041644">
    <property type="entry name" value="GNAT_C"/>
</dbReference>
<dbReference type="PATRIC" id="fig|1261.5.peg.912"/>
<name>A0A135YUD8_9FIRM</name>
<dbReference type="eggNOG" id="ENOG5030QZQ">
    <property type="taxonomic scope" value="Bacteria"/>
</dbReference>
<organism evidence="2 3">
    <name type="scientific">Peptostreptococcus anaerobius</name>
    <dbReference type="NCBI Taxonomy" id="1261"/>
    <lineage>
        <taxon>Bacteria</taxon>
        <taxon>Bacillati</taxon>
        <taxon>Bacillota</taxon>
        <taxon>Clostridia</taxon>
        <taxon>Peptostreptococcales</taxon>
        <taxon>Peptostreptococcaceae</taxon>
        <taxon>Peptostreptococcus</taxon>
    </lineage>
</organism>
<dbReference type="AlphaFoldDB" id="A0A135YUD8"/>
<dbReference type="EMBL" id="LSQZ01000035">
    <property type="protein sequence ID" value="KXI13013.1"/>
    <property type="molecule type" value="Genomic_DNA"/>
</dbReference>
<evidence type="ECO:0000313" key="3">
    <source>
        <dbReference type="Proteomes" id="UP000070326"/>
    </source>
</evidence>
<comment type="caution">
    <text evidence="2">The sequence shown here is derived from an EMBL/GenBank/DDBJ whole genome shotgun (WGS) entry which is preliminary data.</text>
</comment>
<evidence type="ECO:0000259" key="1">
    <source>
        <dbReference type="Pfam" id="PF18164"/>
    </source>
</evidence>
<gene>
    <name evidence="2" type="ORF">HMPREF3195_00906</name>
</gene>
<evidence type="ECO:0000313" key="2">
    <source>
        <dbReference type="EMBL" id="KXI13013.1"/>
    </source>
</evidence>
<proteinExistence type="predicted"/>
<dbReference type="RefSeq" id="WP_002842893.1">
    <property type="nucleotide sequence ID" value="NZ_CAMPYD010000003.1"/>
</dbReference>
<dbReference type="STRING" id="1261.HMPREF3195_00906"/>
<accession>A0A135YUD8</accession>
<protein>
    <recommendedName>
        <fullName evidence="1">GNAT-like C-terminal domain-containing protein</fullName>
    </recommendedName>
</protein>
<dbReference type="Proteomes" id="UP000070326">
    <property type="component" value="Unassembled WGS sequence"/>
</dbReference>
<feature type="domain" description="GNAT-like C-terminal" evidence="1">
    <location>
        <begin position="161"/>
        <end position="319"/>
    </location>
</feature>
<dbReference type="Gene3D" id="3.40.630.120">
    <property type="match status" value="1"/>
</dbReference>
<reference evidence="2 3" key="1">
    <citation type="submission" date="2016-02" db="EMBL/GenBank/DDBJ databases">
        <authorList>
            <person name="Wen L."/>
            <person name="He K."/>
            <person name="Yang H."/>
        </authorList>
    </citation>
    <scope>NUCLEOTIDE SEQUENCE [LARGE SCALE GENOMIC DNA]</scope>
    <source>
        <strain evidence="2 3">MJR8628A</strain>
    </source>
</reference>
<dbReference type="Pfam" id="PF18164">
    <property type="entry name" value="GNAT_C"/>
    <property type="match status" value="1"/>
</dbReference>
<dbReference type="GeneID" id="79842203"/>
<sequence length="334" mass="39098">MKYSINNILKVKNKYIEYYNKNSINMIVKDIKDIVKIYKSSSSKHQPIFDIESYIDTLNQDTIDMAIESIKSGYSDINQTKNKDYISSLDDYNIGLVLLTMLPVLNVLYKENNISNYIFYHTISDIFLRLNIYYLSHSDKTRFGLESFEGSWLIRIFYLNIFKIGSLQYEKVHNNWASFCDQTLINNLSKMDLNPPILDLKSRKCKNIGEVCHDVDLISIHIMQGENIKKLSCIESIKMAKEFFSESIYNYKCFYCRSWLLYRPMKSILSSKSSIGEFMDLFNIIYEYQDPSMALDRIFGKYTYSLKDIKNPTSLQIKARNNRDLLGIGIGILK</sequence>